<comment type="caution">
    <text evidence="2">The sequence shown here is derived from an EMBL/GenBank/DDBJ whole genome shotgun (WGS) entry which is preliminary data.</text>
</comment>
<feature type="signal peptide" evidence="1">
    <location>
        <begin position="1"/>
        <end position="23"/>
    </location>
</feature>
<accession>A0A6L8LY09</accession>
<protein>
    <submittedName>
        <fullName evidence="2">Uncharacterized protein</fullName>
    </submittedName>
</protein>
<keyword evidence="1" id="KW-0732">Signal</keyword>
<proteinExistence type="predicted"/>
<feature type="chain" id="PRO_5026794795" evidence="1">
    <location>
        <begin position="24"/>
        <end position="291"/>
    </location>
</feature>
<dbReference type="EMBL" id="WWEU01000008">
    <property type="protein sequence ID" value="MYM61007.1"/>
    <property type="molecule type" value="Genomic_DNA"/>
</dbReference>
<evidence type="ECO:0000256" key="1">
    <source>
        <dbReference type="SAM" id="SignalP"/>
    </source>
</evidence>
<reference evidence="2 3" key="1">
    <citation type="submission" date="2020-01" db="EMBL/GenBank/DDBJ databases">
        <title>Draft Genome Sequence of Vibrio sp. strain OCN044, Isolated from a Healthy Coral at Palmyra Atoll.</title>
        <authorList>
            <person name="Videau P."/>
            <person name="Loughran R."/>
            <person name="Esquivel A."/>
            <person name="Deadmond M."/>
            <person name="Paddock B.E."/>
            <person name="Saw J.H."/>
            <person name="Ushijima B."/>
        </authorList>
    </citation>
    <scope>NUCLEOTIDE SEQUENCE [LARGE SCALE GENOMIC DNA]</scope>
    <source>
        <strain evidence="2 3">OCN044</strain>
    </source>
</reference>
<dbReference type="RefSeq" id="WP_160932131.1">
    <property type="nucleotide sequence ID" value="NZ_WWEU01000008.1"/>
</dbReference>
<sequence>MTSLKISILPLVLGVAVSNVVMAQTDCSNYGDDSQRIEKTVDLEPALKLFNIVPGSLPAWNNAAKVEFDFGYSNIDNINELEFKVFTKTPWPLSNGDRLRFPLQDKEDRSVGFLYVVSGPGMIFDGSPYTTYERGDLGSMYDDELKQGKLKLGIVRERFDSSSTFGVNVEVKSVQVSFCGVVKDDIDSQELDAARNNLLTEQGEAVQHYLDANITYRATVTGAASDQNGNAISSVSVNYIDPRSQKNITKQFSDNQEYYLHSDGKVSLYYTNGNEHNNGGHTVTFERVNLD</sequence>
<evidence type="ECO:0000313" key="3">
    <source>
        <dbReference type="Proteomes" id="UP000478571"/>
    </source>
</evidence>
<evidence type="ECO:0000313" key="2">
    <source>
        <dbReference type="EMBL" id="MYM61007.1"/>
    </source>
</evidence>
<organism evidence="2 3">
    <name type="scientific">Vibrio tetraodonis subsp. pristinus</name>
    <dbReference type="NCBI Taxonomy" id="2695891"/>
    <lineage>
        <taxon>Bacteria</taxon>
        <taxon>Pseudomonadati</taxon>
        <taxon>Pseudomonadota</taxon>
        <taxon>Gammaproteobacteria</taxon>
        <taxon>Vibrionales</taxon>
        <taxon>Vibrionaceae</taxon>
        <taxon>Vibrio</taxon>
    </lineage>
</organism>
<keyword evidence="3" id="KW-1185">Reference proteome</keyword>
<dbReference type="AlphaFoldDB" id="A0A6L8LY09"/>
<dbReference type="Proteomes" id="UP000478571">
    <property type="component" value="Unassembled WGS sequence"/>
</dbReference>
<name>A0A6L8LY09_9VIBR</name>
<gene>
    <name evidence="2" type="ORF">GTG28_17405</name>
</gene>